<keyword evidence="1" id="KW-0472">Membrane</keyword>
<dbReference type="PANTHER" id="PTHR45815:SF3">
    <property type="entry name" value="PROTEIN DISULFIDE-ISOMERASE A6"/>
    <property type="match status" value="1"/>
</dbReference>
<dbReference type="GO" id="GO:0034976">
    <property type="term" value="P:response to endoplasmic reticulum stress"/>
    <property type="evidence" value="ECO:0007669"/>
    <property type="project" value="TreeGrafter"/>
</dbReference>
<dbReference type="InterPro" id="IPR036249">
    <property type="entry name" value="Thioredoxin-like_sf"/>
</dbReference>
<dbReference type="PANTHER" id="PTHR45815">
    <property type="entry name" value="PROTEIN DISULFIDE-ISOMERASE A6"/>
    <property type="match status" value="1"/>
</dbReference>
<dbReference type="EMBL" id="FN648487">
    <property type="protein sequence ID" value="CBN74544.1"/>
    <property type="molecule type" value="Genomic_DNA"/>
</dbReference>
<dbReference type="STRING" id="2880.D8LKF4"/>
<dbReference type="OMA" id="ADQVDYK"/>
<dbReference type="eggNOG" id="KOG0191">
    <property type="taxonomic scope" value="Eukaryota"/>
</dbReference>
<dbReference type="InterPro" id="IPR013766">
    <property type="entry name" value="Thioredoxin_domain"/>
</dbReference>
<evidence type="ECO:0000313" key="4">
    <source>
        <dbReference type="Proteomes" id="UP000002630"/>
    </source>
</evidence>
<dbReference type="CDD" id="cd02961">
    <property type="entry name" value="PDI_a_family"/>
    <property type="match status" value="1"/>
</dbReference>
<dbReference type="PROSITE" id="PS51352">
    <property type="entry name" value="THIOREDOXIN_2"/>
    <property type="match status" value="1"/>
</dbReference>
<keyword evidence="1" id="KW-1133">Transmembrane helix</keyword>
<feature type="transmembrane region" description="Helical" evidence="1">
    <location>
        <begin position="221"/>
        <end position="246"/>
    </location>
</feature>
<protein>
    <submittedName>
        <fullName evidence="3">Thioredoxin family protein</fullName>
    </submittedName>
</protein>
<dbReference type="Gene3D" id="3.40.30.10">
    <property type="entry name" value="Glutaredoxin"/>
    <property type="match status" value="1"/>
</dbReference>
<dbReference type="EMBL" id="FN649744">
    <property type="protein sequence ID" value="CBN74544.1"/>
    <property type="molecule type" value="Genomic_DNA"/>
</dbReference>
<evidence type="ECO:0000256" key="1">
    <source>
        <dbReference type="SAM" id="Phobius"/>
    </source>
</evidence>
<organism evidence="3 4">
    <name type="scientific">Ectocarpus siliculosus</name>
    <name type="common">Brown alga</name>
    <name type="synonym">Conferva siliculosa</name>
    <dbReference type="NCBI Taxonomy" id="2880"/>
    <lineage>
        <taxon>Eukaryota</taxon>
        <taxon>Sar</taxon>
        <taxon>Stramenopiles</taxon>
        <taxon>Ochrophyta</taxon>
        <taxon>PX clade</taxon>
        <taxon>Phaeophyceae</taxon>
        <taxon>Ectocarpales</taxon>
        <taxon>Ectocarpaceae</taxon>
        <taxon>Ectocarpus</taxon>
    </lineage>
</organism>
<name>D8LKF4_ECTSI</name>
<keyword evidence="1" id="KW-0812">Transmembrane</keyword>
<proteinExistence type="predicted"/>
<gene>
    <name evidence="3" type="ORF">Esi_0030_0031</name>
</gene>
<dbReference type="Pfam" id="PF00085">
    <property type="entry name" value="Thioredoxin"/>
    <property type="match status" value="1"/>
</dbReference>
<dbReference type="Proteomes" id="UP000002630">
    <property type="component" value="Linkage Group LG19"/>
</dbReference>
<dbReference type="AlphaFoldDB" id="D8LKF4"/>
<dbReference type="GO" id="GO:0005788">
    <property type="term" value="C:endoplasmic reticulum lumen"/>
    <property type="evidence" value="ECO:0007669"/>
    <property type="project" value="TreeGrafter"/>
</dbReference>
<feature type="domain" description="Thioredoxin" evidence="2">
    <location>
        <begin position="45"/>
        <end position="210"/>
    </location>
</feature>
<dbReference type="InParanoid" id="D8LKF4"/>
<dbReference type="OrthoDB" id="427280at2759"/>
<sequence>MAKFADARRRLPPPCKRWSRLLPHSWCAVLLSLVLVLFFLETRGGSIVVAAAAATAGAAESGKAKTGGGLGAPASDIITVTSENFKETIKEGTWFVKFYTDWCKHCQRLQPTWEELATELKGKVNVGQVNCDRDYSLCRRFHVAGYPTLVHVHNRRTRVYKKSRGKEALVAFALNGYKKQVAVSALKSPFGPLENFKALVAREALRAKNFVVSTIEKGTPMWMVCLCAVAVLVVVTVVVATVLVSVKRPKED</sequence>
<accession>D8LKF4</accession>
<reference evidence="3 4" key="1">
    <citation type="journal article" date="2010" name="Nature">
        <title>The Ectocarpus genome and the independent evolution of multicellularity in brown algae.</title>
        <authorList>
            <person name="Cock J.M."/>
            <person name="Sterck L."/>
            <person name="Rouze P."/>
            <person name="Scornet D."/>
            <person name="Allen A.E."/>
            <person name="Amoutzias G."/>
            <person name="Anthouard V."/>
            <person name="Artiguenave F."/>
            <person name="Aury J.M."/>
            <person name="Badger J.H."/>
            <person name="Beszteri B."/>
            <person name="Billiau K."/>
            <person name="Bonnet E."/>
            <person name="Bothwell J.H."/>
            <person name="Bowler C."/>
            <person name="Boyen C."/>
            <person name="Brownlee C."/>
            <person name="Carrano C.J."/>
            <person name="Charrier B."/>
            <person name="Cho G.Y."/>
            <person name="Coelho S.M."/>
            <person name="Collen J."/>
            <person name="Corre E."/>
            <person name="Da Silva C."/>
            <person name="Delage L."/>
            <person name="Delaroque N."/>
            <person name="Dittami S.M."/>
            <person name="Doulbeau S."/>
            <person name="Elias M."/>
            <person name="Farnham G."/>
            <person name="Gachon C.M."/>
            <person name="Gschloessl B."/>
            <person name="Heesch S."/>
            <person name="Jabbari K."/>
            <person name="Jubin C."/>
            <person name="Kawai H."/>
            <person name="Kimura K."/>
            <person name="Kloareg B."/>
            <person name="Kupper F.C."/>
            <person name="Lang D."/>
            <person name="Le Bail A."/>
            <person name="Leblanc C."/>
            <person name="Lerouge P."/>
            <person name="Lohr M."/>
            <person name="Lopez P.J."/>
            <person name="Martens C."/>
            <person name="Maumus F."/>
            <person name="Michel G."/>
            <person name="Miranda-Saavedra D."/>
            <person name="Morales J."/>
            <person name="Moreau H."/>
            <person name="Motomura T."/>
            <person name="Nagasato C."/>
            <person name="Napoli C.A."/>
            <person name="Nelson D.R."/>
            <person name="Nyvall-Collen P."/>
            <person name="Peters A.F."/>
            <person name="Pommier C."/>
            <person name="Potin P."/>
            <person name="Poulain J."/>
            <person name="Quesneville H."/>
            <person name="Read B."/>
            <person name="Rensing S.A."/>
            <person name="Ritter A."/>
            <person name="Rousvoal S."/>
            <person name="Samanta M."/>
            <person name="Samson G."/>
            <person name="Schroeder D.C."/>
            <person name="Segurens B."/>
            <person name="Strittmatter M."/>
            <person name="Tonon T."/>
            <person name="Tregear J.W."/>
            <person name="Valentin K."/>
            <person name="von Dassow P."/>
            <person name="Yamagishi T."/>
            <person name="Van de Peer Y."/>
            <person name="Wincker P."/>
        </authorList>
    </citation>
    <scope>NUCLEOTIDE SEQUENCE [LARGE SCALE GENOMIC DNA]</scope>
    <source>
        <strain evidence="4">Ec32 / CCAP1310/4</strain>
    </source>
</reference>
<evidence type="ECO:0000259" key="2">
    <source>
        <dbReference type="PROSITE" id="PS51352"/>
    </source>
</evidence>
<dbReference type="SUPFAM" id="SSF52833">
    <property type="entry name" value="Thioredoxin-like"/>
    <property type="match status" value="1"/>
</dbReference>
<dbReference type="GO" id="GO:0015035">
    <property type="term" value="F:protein-disulfide reductase activity"/>
    <property type="evidence" value="ECO:0007669"/>
    <property type="project" value="TreeGrafter"/>
</dbReference>
<keyword evidence="4" id="KW-1185">Reference proteome</keyword>
<evidence type="ECO:0000313" key="3">
    <source>
        <dbReference type="EMBL" id="CBN74544.1"/>
    </source>
</evidence>